<dbReference type="OrthoDB" id="5291868at2"/>
<evidence type="ECO:0008006" key="3">
    <source>
        <dbReference type="Google" id="ProtNLM"/>
    </source>
</evidence>
<dbReference type="EMBL" id="FWXJ01000005">
    <property type="protein sequence ID" value="SMC46999.1"/>
    <property type="molecule type" value="Genomic_DNA"/>
</dbReference>
<proteinExistence type="predicted"/>
<dbReference type="Pfam" id="PF11062">
    <property type="entry name" value="DUF2863"/>
    <property type="match status" value="1"/>
</dbReference>
<dbReference type="Proteomes" id="UP000192708">
    <property type="component" value="Unassembled WGS sequence"/>
</dbReference>
<protein>
    <recommendedName>
        <fullName evidence="3">DUF2863 family protein</fullName>
    </recommendedName>
</protein>
<organism evidence="1 2">
    <name type="scientific">Polynucleobacter kasalickyi</name>
    <dbReference type="NCBI Taxonomy" id="1938817"/>
    <lineage>
        <taxon>Bacteria</taxon>
        <taxon>Pseudomonadati</taxon>
        <taxon>Pseudomonadota</taxon>
        <taxon>Betaproteobacteria</taxon>
        <taxon>Burkholderiales</taxon>
        <taxon>Burkholderiaceae</taxon>
        <taxon>Polynucleobacter</taxon>
    </lineage>
</organism>
<keyword evidence="2" id="KW-1185">Reference proteome</keyword>
<dbReference type="AlphaFoldDB" id="A0A1W1ZEZ8"/>
<name>A0A1W1ZEZ8_9BURK</name>
<evidence type="ECO:0000313" key="2">
    <source>
        <dbReference type="Proteomes" id="UP000192708"/>
    </source>
</evidence>
<reference evidence="1 2" key="1">
    <citation type="submission" date="2017-04" db="EMBL/GenBank/DDBJ databases">
        <authorList>
            <person name="Afonso C.L."/>
            <person name="Miller P.J."/>
            <person name="Scott M.A."/>
            <person name="Spackman E."/>
            <person name="Goraichik I."/>
            <person name="Dimitrov K.M."/>
            <person name="Suarez D.L."/>
            <person name="Swayne D.E."/>
        </authorList>
    </citation>
    <scope>NUCLEOTIDE SEQUENCE [LARGE SCALE GENOMIC DNA]</scope>
    <source>
        <strain evidence="1 2">VK13</strain>
    </source>
</reference>
<evidence type="ECO:0000313" key="1">
    <source>
        <dbReference type="EMBL" id="SMC46999.1"/>
    </source>
</evidence>
<sequence length="403" mass="44721">MSTPRMRAKVRTSPEVEKLVSEVLALASSGSKVEDIFWEGKIFDRLSRLLKGQYQTVIDTSLDLTFKSQTSAFEILADAAETAAESFVYEFDGKMYDVLLISLPIIAQTKYSIPFGAISTEVAATIVDCLSDCVIAGNVKLSIAPWLYSIDQIPQSHSQTRQLLEKMATCAVEQTDLSYDLKEMPDTIAVLADPRFILCALATEKGQPFFIWQEDEAERVERTQSLKNLQESIQPTLVNLLPGCEFEVMLPDAFYTNCRDADKRVRPLSLKAAVNFLETTLGLQPSELSCVVAPFGNEIADEFRISFAIKGHPEIIYGVVWPLYDRETVSSEDIEAGGDRDLTIQLISATLVEAGVGDVFKHAMLFTPEMCEDCGVPLFPNRSAEVVHAQMPIDTPAQQILFH</sequence>
<accession>A0A1W1ZEZ8</accession>
<gene>
    <name evidence="1" type="ORF">SAMN06296008_10571</name>
</gene>
<dbReference type="STRING" id="1938817.SAMN06296008_10571"/>
<dbReference type="RefSeq" id="WP_084283234.1">
    <property type="nucleotide sequence ID" value="NZ_FWXJ01000005.1"/>
</dbReference>
<dbReference type="InterPro" id="IPR021292">
    <property type="entry name" value="DUF2863"/>
</dbReference>